<organism evidence="1 2">
    <name type="scientific">Necator americanus</name>
    <name type="common">Human hookworm</name>
    <dbReference type="NCBI Taxonomy" id="51031"/>
    <lineage>
        <taxon>Eukaryota</taxon>
        <taxon>Metazoa</taxon>
        <taxon>Ecdysozoa</taxon>
        <taxon>Nematoda</taxon>
        <taxon>Chromadorea</taxon>
        <taxon>Rhabditida</taxon>
        <taxon>Rhabditina</taxon>
        <taxon>Rhabditomorpha</taxon>
        <taxon>Strongyloidea</taxon>
        <taxon>Ancylostomatidae</taxon>
        <taxon>Bunostominae</taxon>
        <taxon>Necator</taxon>
    </lineage>
</organism>
<evidence type="ECO:0000313" key="2">
    <source>
        <dbReference type="Proteomes" id="UP001303046"/>
    </source>
</evidence>
<reference evidence="1 2" key="1">
    <citation type="submission" date="2023-08" db="EMBL/GenBank/DDBJ databases">
        <title>A Necator americanus chromosomal reference genome.</title>
        <authorList>
            <person name="Ilik V."/>
            <person name="Petrzelkova K.J."/>
            <person name="Pardy F."/>
            <person name="Fuh T."/>
            <person name="Niatou-Singa F.S."/>
            <person name="Gouil Q."/>
            <person name="Baker L."/>
            <person name="Ritchie M.E."/>
            <person name="Jex A.R."/>
            <person name="Gazzola D."/>
            <person name="Li H."/>
            <person name="Toshio Fujiwara R."/>
            <person name="Zhan B."/>
            <person name="Aroian R.V."/>
            <person name="Pafco B."/>
            <person name="Schwarz E.M."/>
        </authorList>
    </citation>
    <scope>NUCLEOTIDE SEQUENCE [LARGE SCALE GENOMIC DNA]</scope>
    <source>
        <strain evidence="1 2">Aroian</strain>
        <tissue evidence="1">Whole animal</tissue>
    </source>
</reference>
<evidence type="ECO:0000313" key="1">
    <source>
        <dbReference type="EMBL" id="KAK6731857.1"/>
    </source>
</evidence>
<dbReference type="Proteomes" id="UP001303046">
    <property type="component" value="Unassembled WGS sequence"/>
</dbReference>
<proteinExistence type="predicted"/>
<protein>
    <submittedName>
        <fullName evidence="1">Uncharacterized protein</fullName>
    </submittedName>
</protein>
<dbReference type="EMBL" id="JAVFWL010000001">
    <property type="protein sequence ID" value="KAK6731857.1"/>
    <property type="molecule type" value="Genomic_DNA"/>
</dbReference>
<comment type="caution">
    <text evidence="1">The sequence shown here is derived from an EMBL/GenBank/DDBJ whole genome shotgun (WGS) entry which is preliminary data.</text>
</comment>
<accession>A0ABR1BZV2</accession>
<keyword evidence="2" id="KW-1185">Reference proteome</keyword>
<name>A0ABR1BZV2_NECAM</name>
<sequence>MSPRIWGGTDFRYDTQQISNLQKDLLPDAVRQWCQPVQYYGYPSLACCSATWINVLLLNNTSLGEQDTQVKA</sequence>
<gene>
    <name evidence="1" type="primary">Necator_chrI.g4115</name>
    <name evidence="1" type="ORF">RB195_007986</name>
</gene>